<dbReference type="Pfam" id="PF02311">
    <property type="entry name" value="AraC_binding"/>
    <property type="match status" value="1"/>
</dbReference>
<dbReference type="Gene3D" id="1.10.10.60">
    <property type="entry name" value="Homeodomain-like"/>
    <property type="match status" value="2"/>
</dbReference>
<evidence type="ECO:0000256" key="2">
    <source>
        <dbReference type="ARBA" id="ARBA00023125"/>
    </source>
</evidence>
<dbReference type="OrthoDB" id="9803764at2"/>
<dbReference type="InterPro" id="IPR009057">
    <property type="entry name" value="Homeodomain-like_sf"/>
</dbReference>
<evidence type="ECO:0000313" key="7">
    <source>
        <dbReference type="Proteomes" id="UP000286482"/>
    </source>
</evidence>
<dbReference type="GO" id="GO:0043565">
    <property type="term" value="F:sequence-specific DNA binding"/>
    <property type="evidence" value="ECO:0007669"/>
    <property type="project" value="InterPro"/>
</dbReference>
<dbReference type="SUPFAM" id="SSF46689">
    <property type="entry name" value="Homeodomain-like"/>
    <property type="match status" value="1"/>
</dbReference>
<evidence type="ECO:0000259" key="5">
    <source>
        <dbReference type="PROSITE" id="PS01124"/>
    </source>
</evidence>
<evidence type="ECO:0000256" key="1">
    <source>
        <dbReference type="ARBA" id="ARBA00023015"/>
    </source>
</evidence>
<keyword evidence="7" id="KW-1185">Reference proteome</keyword>
<keyword evidence="4" id="KW-0804">Transcription</keyword>
<comment type="caution">
    <text evidence="6">The sequence shown here is derived from an EMBL/GenBank/DDBJ whole genome shotgun (WGS) entry which is preliminary data.</text>
</comment>
<dbReference type="InterPro" id="IPR037923">
    <property type="entry name" value="HTH-like"/>
</dbReference>
<protein>
    <submittedName>
        <fullName evidence="6">AraC family transcriptional regulator</fullName>
    </submittedName>
</protein>
<keyword evidence="2" id="KW-0238">DNA-binding</keyword>
<dbReference type="AlphaFoldDB" id="A0A420EGF1"/>
<keyword evidence="1" id="KW-0805">Transcription regulation</keyword>
<dbReference type="Pfam" id="PF12833">
    <property type="entry name" value="HTH_18"/>
    <property type="match status" value="1"/>
</dbReference>
<dbReference type="InterPro" id="IPR018060">
    <property type="entry name" value="HTH_AraC"/>
</dbReference>
<dbReference type="PROSITE" id="PS00041">
    <property type="entry name" value="HTH_ARAC_FAMILY_1"/>
    <property type="match status" value="1"/>
</dbReference>
<evidence type="ECO:0000313" key="6">
    <source>
        <dbReference type="EMBL" id="RKF19791.1"/>
    </source>
</evidence>
<evidence type="ECO:0000256" key="3">
    <source>
        <dbReference type="ARBA" id="ARBA00023159"/>
    </source>
</evidence>
<dbReference type="EMBL" id="RAQO01000004">
    <property type="protein sequence ID" value="RKF19791.1"/>
    <property type="molecule type" value="Genomic_DNA"/>
</dbReference>
<dbReference type="Proteomes" id="UP000286482">
    <property type="component" value="Unassembled WGS sequence"/>
</dbReference>
<dbReference type="SMART" id="SM00342">
    <property type="entry name" value="HTH_ARAC"/>
    <property type="match status" value="1"/>
</dbReference>
<dbReference type="PRINTS" id="PR00032">
    <property type="entry name" value="HTHARAC"/>
</dbReference>
<organism evidence="6 7">
    <name type="scientific">Alginatibacterium sediminis</name>
    <dbReference type="NCBI Taxonomy" id="2164068"/>
    <lineage>
        <taxon>Bacteria</taxon>
        <taxon>Pseudomonadati</taxon>
        <taxon>Pseudomonadota</taxon>
        <taxon>Gammaproteobacteria</taxon>
        <taxon>Alteromonadales</taxon>
        <taxon>Alteromonadaceae</taxon>
        <taxon>Alginatibacterium</taxon>
    </lineage>
</organism>
<dbReference type="GO" id="GO:0003700">
    <property type="term" value="F:DNA-binding transcription factor activity"/>
    <property type="evidence" value="ECO:0007669"/>
    <property type="project" value="InterPro"/>
</dbReference>
<dbReference type="InterPro" id="IPR018062">
    <property type="entry name" value="HTH_AraC-typ_CS"/>
</dbReference>
<dbReference type="InterPro" id="IPR003313">
    <property type="entry name" value="AraC-bd"/>
</dbReference>
<dbReference type="SUPFAM" id="SSF51215">
    <property type="entry name" value="Regulatory protein AraC"/>
    <property type="match status" value="1"/>
</dbReference>
<dbReference type="RefSeq" id="WP_120353796.1">
    <property type="nucleotide sequence ID" value="NZ_RAQO01000004.1"/>
</dbReference>
<accession>A0A420EGF1</accession>
<dbReference type="PANTHER" id="PTHR43280:SF2">
    <property type="entry name" value="HTH-TYPE TRANSCRIPTIONAL REGULATOR EXSA"/>
    <property type="match status" value="1"/>
</dbReference>
<gene>
    <name evidence="6" type="ORF">DBZ36_04855</name>
</gene>
<feature type="domain" description="HTH araC/xylS-type" evidence="5">
    <location>
        <begin position="174"/>
        <end position="272"/>
    </location>
</feature>
<dbReference type="PROSITE" id="PS01124">
    <property type="entry name" value="HTH_ARAC_FAMILY_2"/>
    <property type="match status" value="1"/>
</dbReference>
<proteinExistence type="predicted"/>
<sequence>MGHLFKKGFFFVLEDFLRHTKDRGLKEIGYFPNKPFTLNYECPTVNFSVILSGKGFYEVNGITYRVEAPCVLVQLPGQKYHYGPEAGQNWEEMYFIYDQRQLSRLFDNAWLDPKIAVRKINNRYSVSDAIIELKKAAETTRPCDIIEQLSERVILETLMPAPVNEDDELVAKLRDIALSLKTNHQHTVMFEKIADDLNISYSTFRRIWYELFGTSPKNYQKKHRLTEAARLLLSSNLSVHRVGQRLGFDDPAYFSRIFRNYVGCSPSEYRRRQAWVVGPEYQNNNKIMHCEQETEIQRDNLLLEEA</sequence>
<name>A0A420EGF1_9ALTE</name>
<dbReference type="InterPro" id="IPR020449">
    <property type="entry name" value="Tscrpt_reg_AraC-type_HTH"/>
</dbReference>
<keyword evidence="3" id="KW-0010">Activator</keyword>
<evidence type="ECO:0000256" key="4">
    <source>
        <dbReference type="ARBA" id="ARBA00023163"/>
    </source>
</evidence>
<dbReference type="PANTHER" id="PTHR43280">
    <property type="entry name" value="ARAC-FAMILY TRANSCRIPTIONAL REGULATOR"/>
    <property type="match status" value="1"/>
</dbReference>
<reference evidence="6 7" key="1">
    <citation type="submission" date="2018-09" db="EMBL/GenBank/DDBJ databases">
        <authorList>
            <person name="Wang Z."/>
        </authorList>
    </citation>
    <scope>NUCLEOTIDE SEQUENCE [LARGE SCALE GENOMIC DNA]</scope>
    <source>
        <strain evidence="6 7">ALS 81</strain>
    </source>
</reference>